<feature type="transmembrane region" description="Helical" evidence="5">
    <location>
        <begin position="57"/>
        <end position="77"/>
    </location>
</feature>
<dbReference type="InterPro" id="IPR001694">
    <property type="entry name" value="NADH_UbQ_OxRdtase_su1/FPO"/>
</dbReference>
<evidence type="ECO:0000256" key="5">
    <source>
        <dbReference type="SAM" id="Phobius"/>
    </source>
</evidence>
<keyword evidence="7" id="KW-1185">Reference proteome</keyword>
<dbReference type="PANTHER" id="PTHR43359:SF1">
    <property type="entry name" value="FORMATE HYDROGENLYASE SUBUNIT 4-RELATED"/>
    <property type="match status" value="1"/>
</dbReference>
<evidence type="ECO:0000256" key="1">
    <source>
        <dbReference type="ARBA" id="ARBA00004141"/>
    </source>
</evidence>
<evidence type="ECO:0000256" key="2">
    <source>
        <dbReference type="ARBA" id="ARBA00022692"/>
    </source>
</evidence>
<keyword evidence="4 5" id="KW-0472">Membrane</keyword>
<evidence type="ECO:0000256" key="3">
    <source>
        <dbReference type="ARBA" id="ARBA00022989"/>
    </source>
</evidence>
<feature type="transmembrane region" description="Helical" evidence="5">
    <location>
        <begin position="286"/>
        <end position="303"/>
    </location>
</feature>
<dbReference type="PANTHER" id="PTHR43359">
    <property type="entry name" value="FORMATE HYDROGENLYASE SUBUNIT 4"/>
    <property type="match status" value="1"/>
</dbReference>
<gene>
    <name evidence="6" type="ORF">G3I59_24860</name>
</gene>
<feature type="transmembrane region" description="Helical" evidence="5">
    <location>
        <begin position="344"/>
        <end position="364"/>
    </location>
</feature>
<evidence type="ECO:0000313" key="7">
    <source>
        <dbReference type="Proteomes" id="UP000470404"/>
    </source>
</evidence>
<dbReference type="Proteomes" id="UP000470404">
    <property type="component" value="Unassembled WGS sequence"/>
</dbReference>
<feature type="transmembrane region" description="Helical" evidence="5">
    <location>
        <begin position="185"/>
        <end position="204"/>
    </location>
</feature>
<dbReference type="Pfam" id="PF00146">
    <property type="entry name" value="NADHdh"/>
    <property type="match status" value="1"/>
</dbReference>
<protein>
    <submittedName>
        <fullName evidence="6">Formate hydrogenlyase subunit 4</fullName>
    </submittedName>
</protein>
<feature type="transmembrane region" description="Helical" evidence="5">
    <location>
        <begin position="309"/>
        <end position="332"/>
    </location>
</feature>
<evidence type="ECO:0000313" key="6">
    <source>
        <dbReference type="EMBL" id="NEC58744.1"/>
    </source>
</evidence>
<proteinExistence type="predicted"/>
<keyword evidence="2 5" id="KW-0812">Transmembrane</keyword>
<evidence type="ECO:0000256" key="4">
    <source>
        <dbReference type="ARBA" id="ARBA00023136"/>
    </source>
</evidence>
<accession>A0ABX0BSY9</accession>
<name>A0ABX0BSY9_9PSEU</name>
<feature type="transmembrane region" description="Helical" evidence="5">
    <location>
        <begin position="150"/>
        <end position="173"/>
    </location>
</feature>
<sequence length="367" mass="38621">MGLASTAEHSADGLYRTTFVFARWQAGRGGPSGRGFRDPRSSARRPARGTVVNAPSIQFAQVLTVLVAAPGVSGVIARVESRLQGRRGTRVLQPYYDLGKLFRKETLAPHGASWVFLAAPLGAMACYLTVPLLIPVLTTFPLPLGYLGDILGGGFILSLASFAVAVAAAETGAPYAQLGASRAKTFSAITEPVVLFVVFTVALVTGTDLPYALAETVRSSAEQIVRPAHLLAAAALFLVILAETGRIPVETHTGTNEFGMIEEARPFEHSGPYFAMLRWGSAMKQLILFVILINVFIAPWGLASSAGAGAVALALAALLGKCVVLGVVIAVIDNSFAKLRLFKITEFVAAAFLLAVLAVFTLYFGGG</sequence>
<dbReference type="EMBL" id="JAAGNC010000126">
    <property type="protein sequence ID" value="NEC58744.1"/>
    <property type="molecule type" value="Genomic_DNA"/>
</dbReference>
<feature type="transmembrane region" description="Helical" evidence="5">
    <location>
        <begin position="111"/>
        <end position="130"/>
    </location>
</feature>
<keyword evidence="3 5" id="KW-1133">Transmembrane helix</keyword>
<feature type="transmembrane region" description="Helical" evidence="5">
    <location>
        <begin position="224"/>
        <end position="242"/>
    </location>
</feature>
<comment type="subcellular location">
    <subcellularLocation>
        <location evidence="1">Membrane</location>
        <topology evidence="1">Multi-pass membrane protein</topology>
    </subcellularLocation>
</comment>
<organism evidence="6 7">
    <name type="scientific">Amycolatopsis rubida</name>
    <dbReference type="NCBI Taxonomy" id="112413"/>
    <lineage>
        <taxon>Bacteria</taxon>
        <taxon>Bacillati</taxon>
        <taxon>Actinomycetota</taxon>
        <taxon>Actinomycetes</taxon>
        <taxon>Pseudonocardiales</taxon>
        <taxon>Pseudonocardiaceae</taxon>
        <taxon>Amycolatopsis</taxon>
    </lineage>
</organism>
<dbReference type="InterPro" id="IPR052561">
    <property type="entry name" value="ComplexI_Subunit1"/>
</dbReference>
<comment type="caution">
    <text evidence="6">The sequence shown here is derived from an EMBL/GenBank/DDBJ whole genome shotgun (WGS) entry which is preliminary data.</text>
</comment>
<reference evidence="6 7" key="1">
    <citation type="submission" date="2020-01" db="EMBL/GenBank/DDBJ databases">
        <title>Insect and environment-associated Actinomycetes.</title>
        <authorList>
            <person name="Currrie C."/>
            <person name="Chevrette M."/>
            <person name="Carlson C."/>
            <person name="Stubbendieck R."/>
            <person name="Wendt-Pienkowski E."/>
        </authorList>
    </citation>
    <scope>NUCLEOTIDE SEQUENCE [LARGE SCALE GENOMIC DNA]</scope>
    <source>
        <strain evidence="6 7">SID8386</strain>
    </source>
</reference>